<dbReference type="AlphaFoldDB" id="A0A9D2FJH1"/>
<dbReference type="GO" id="GO:0051536">
    <property type="term" value="F:iron-sulfur cluster binding"/>
    <property type="evidence" value="ECO:0007669"/>
    <property type="project" value="UniProtKB-KW"/>
</dbReference>
<dbReference type="Proteomes" id="UP000824105">
    <property type="component" value="Unassembled WGS sequence"/>
</dbReference>
<dbReference type="PROSITE" id="PS51379">
    <property type="entry name" value="4FE4S_FER_2"/>
    <property type="match status" value="1"/>
</dbReference>
<keyword evidence="1" id="KW-0479">Metal-binding</keyword>
<keyword evidence="3" id="KW-0411">Iron-sulfur</keyword>
<evidence type="ECO:0000256" key="1">
    <source>
        <dbReference type="ARBA" id="ARBA00022723"/>
    </source>
</evidence>
<evidence type="ECO:0000313" key="5">
    <source>
        <dbReference type="EMBL" id="HIZ61666.1"/>
    </source>
</evidence>
<keyword evidence="2" id="KW-0408">Iron</keyword>
<reference evidence="5" key="1">
    <citation type="journal article" date="2021" name="PeerJ">
        <title>Extensive microbial diversity within the chicken gut microbiome revealed by metagenomics and culture.</title>
        <authorList>
            <person name="Gilroy R."/>
            <person name="Ravi A."/>
            <person name="Getino M."/>
            <person name="Pursley I."/>
            <person name="Horton D.L."/>
            <person name="Alikhan N.F."/>
            <person name="Baker D."/>
            <person name="Gharbi K."/>
            <person name="Hall N."/>
            <person name="Watson M."/>
            <person name="Adriaenssens E.M."/>
            <person name="Foster-Nyarko E."/>
            <person name="Jarju S."/>
            <person name="Secka A."/>
            <person name="Antonio M."/>
            <person name="Oren A."/>
            <person name="Chaudhuri R.R."/>
            <person name="La Ragione R."/>
            <person name="Hildebrand F."/>
            <person name="Pallen M.J."/>
        </authorList>
    </citation>
    <scope>NUCLEOTIDE SEQUENCE</scope>
    <source>
        <strain evidence="5">CHK188-11489</strain>
    </source>
</reference>
<gene>
    <name evidence="5" type="ORF">H9724_02715</name>
</gene>
<accession>A0A9D2FJH1</accession>
<reference evidence="5" key="2">
    <citation type="submission" date="2021-04" db="EMBL/GenBank/DDBJ databases">
        <authorList>
            <person name="Gilroy R."/>
        </authorList>
    </citation>
    <scope>NUCLEOTIDE SEQUENCE</scope>
    <source>
        <strain evidence="5">CHK188-11489</strain>
    </source>
</reference>
<evidence type="ECO:0000256" key="3">
    <source>
        <dbReference type="ARBA" id="ARBA00023014"/>
    </source>
</evidence>
<evidence type="ECO:0000256" key="2">
    <source>
        <dbReference type="ARBA" id="ARBA00023004"/>
    </source>
</evidence>
<dbReference type="InterPro" id="IPR017900">
    <property type="entry name" value="4Fe4S_Fe_S_CS"/>
</dbReference>
<feature type="domain" description="4Fe-4S ferredoxin-type" evidence="4">
    <location>
        <begin position="12"/>
        <end position="41"/>
    </location>
</feature>
<comment type="caution">
    <text evidence="5">The sequence shown here is derived from an EMBL/GenBank/DDBJ whole genome shotgun (WGS) entry which is preliminary data.</text>
</comment>
<dbReference type="EMBL" id="DXBF01000021">
    <property type="protein sequence ID" value="HIZ61666.1"/>
    <property type="molecule type" value="Genomic_DNA"/>
</dbReference>
<evidence type="ECO:0000313" key="6">
    <source>
        <dbReference type="Proteomes" id="UP000824105"/>
    </source>
</evidence>
<sequence length="49" mass="5670">MERQKQGRAPAYRLDRHADDCVQCGHCDRRCPFGVVQTARMREIAAYFG</sequence>
<dbReference type="Gene3D" id="3.30.70.20">
    <property type="match status" value="1"/>
</dbReference>
<name>A0A9D2FJH1_9FIRM</name>
<dbReference type="PROSITE" id="PS00198">
    <property type="entry name" value="4FE4S_FER_1"/>
    <property type="match status" value="1"/>
</dbReference>
<protein>
    <submittedName>
        <fullName evidence="5">4Fe-4S dicluster domain-containing protein</fullName>
    </submittedName>
</protein>
<proteinExistence type="predicted"/>
<dbReference type="SUPFAM" id="SSF46548">
    <property type="entry name" value="alpha-helical ferredoxin"/>
    <property type="match status" value="1"/>
</dbReference>
<evidence type="ECO:0000259" key="4">
    <source>
        <dbReference type="PROSITE" id="PS51379"/>
    </source>
</evidence>
<organism evidence="5 6">
    <name type="scientific">Candidatus Gemmiger avistercoris</name>
    <dbReference type="NCBI Taxonomy" id="2838606"/>
    <lineage>
        <taxon>Bacteria</taxon>
        <taxon>Bacillati</taxon>
        <taxon>Bacillota</taxon>
        <taxon>Clostridia</taxon>
        <taxon>Eubacteriales</taxon>
        <taxon>Gemmiger</taxon>
    </lineage>
</organism>
<dbReference type="GO" id="GO:0046872">
    <property type="term" value="F:metal ion binding"/>
    <property type="evidence" value="ECO:0007669"/>
    <property type="project" value="UniProtKB-KW"/>
</dbReference>
<dbReference type="InterPro" id="IPR017896">
    <property type="entry name" value="4Fe4S_Fe-S-bd"/>
</dbReference>